<dbReference type="RefSeq" id="WP_050002902.1">
    <property type="nucleotide sequence ID" value="NZ_CP008887.1"/>
</dbReference>
<dbReference type="AlphaFoldDB" id="A0A097QTW7"/>
<protein>
    <submittedName>
        <fullName evidence="1">Uncharacterized protein</fullName>
    </submittedName>
</protein>
<dbReference type="Proteomes" id="UP000029980">
    <property type="component" value="Chromosome"/>
</dbReference>
<reference evidence="1 2" key="1">
    <citation type="journal article" date="2015" name="Int. J. Syst. Evol. Microbiol.">
        <title>Thermococcus eurythermalis sp. nov., a conditional piezophilic hyperthermophilic archaeon with a wide temperature range isolated from an oil-immersed chimney in the Guaymas Basin.</title>
        <authorList>
            <person name="Zhao W."/>
            <person name="Zeng X."/>
            <person name="Xiao X."/>
        </authorList>
    </citation>
    <scope>NUCLEOTIDE SEQUENCE [LARGE SCALE GENOMIC DNA]</scope>
    <source>
        <strain evidence="1 2">A501</strain>
    </source>
</reference>
<dbReference type="KEGG" id="teu:TEU_06075"/>
<dbReference type="HOGENOM" id="CLU_155021_0_0_2"/>
<evidence type="ECO:0000313" key="2">
    <source>
        <dbReference type="Proteomes" id="UP000029980"/>
    </source>
</evidence>
<dbReference type="OrthoDB" id="89477at2157"/>
<keyword evidence="2" id="KW-1185">Reference proteome</keyword>
<dbReference type="STRING" id="1505907.TEU_06075"/>
<dbReference type="EMBL" id="CP008887">
    <property type="protein sequence ID" value="AIU69926.1"/>
    <property type="molecule type" value="Genomic_DNA"/>
</dbReference>
<name>A0A097QTW7_9EURY</name>
<dbReference type="GeneID" id="25153000"/>
<accession>A0A097QTW7</accession>
<evidence type="ECO:0000313" key="1">
    <source>
        <dbReference type="EMBL" id="AIU69926.1"/>
    </source>
</evidence>
<proteinExistence type="predicted"/>
<gene>
    <name evidence="1" type="ORF">TEU_06075</name>
</gene>
<organism evidence="1 2">
    <name type="scientific">Thermococcus eurythermalis</name>
    <dbReference type="NCBI Taxonomy" id="1505907"/>
    <lineage>
        <taxon>Archaea</taxon>
        <taxon>Methanobacteriati</taxon>
        <taxon>Methanobacteriota</taxon>
        <taxon>Thermococci</taxon>
        <taxon>Thermococcales</taxon>
        <taxon>Thermococcaceae</taxon>
        <taxon>Thermococcus</taxon>
    </lineage>
</organism>
<sequence length="97" mass="10784">MIISKPCVTMKGVVIGAYSWEKKIQLDLTKTAQCLKEKGYTVKKLLPNMMLIAEMDGYEVSVYPSGKIIIKLLEDAKKGEELARIIYDCAGVLEVVS</sequence>